<protein>
    <submittedName>
        <fullName evidence="2">EsV-1-175</fullName>
    </submittedName>
</protein>
<organism evidence="2 3">
    <name type="scientific">Ectocarpus siliculosus</name>
    <name type="common">Brown alga</name>
    <name type="synonym">Conferva siliculosa</name>
    <dbReference type="NCBI Taxonomy" id="2880"/>
    <lineage>
        <taxon>Eukaryota</taxon>
        <taxon>Sar</taxon>
        <taxon>Stramenopiles</taxon>
        <taxon>Ochrophyta</taxon>
        <taxon>PX clade</taxon>
        <taxon>Phaeophyceae</taxon>
        <taxon>Ectocarpales</taxon>
        <taxon>Ectocarpaceae</taxon>
        <taxon>Ectocarpus</taxon>
    </lineage>
</organism>
<dbReference type="Pfam" id="PF16684">
    <property type="entry name" value="ResT-TelK_cat"/>
    <property type="match status" value="1"/>
</dbReference>
<accession>D8LPJ5</accession>
<keyword evidence="3" id="KW-1185">Reference proteome</keyword>
<dbReference type="OrthoDB" id="10658294at2759"/>
<dbReference type="Gene3D" id="1.10.443.30">
    <property type="entry name" value="Telomere resolvase"/>
    <property type="match status" value="1"/>
</dbReference>
<evidence type="ECO:0000259" key="1">
    <source>
        <dbReference type="Pfam" id="PF16684"/>
    </source>
</evidence>
<dbReference type="InParanoid" id="D8LPJ5"/>
<dbReference type="InterPro" id="IPR032047">
    <property type="entry name" value="ResT/TelK_cat"/>
</dbReference>
<name>D8LPJ5_ECTSI</name>
<evidence type="ECO:0000313" key="2">
    <source>
        <dbReference type="EMBL" id="CBN80467.1"/>
    </source>
</evidence>
<gene>
    <name evidence="2" type="ORF">Esi_0052_0160</name>
</gene>
<sequence length="342" mass="39596">MPSQFILEQAELLHRTKDAKPVLDNLRNKYALSSFPSQMSRVKVEWCKFGERHEQFYTIMDQAYRTACAADNTYPRRAVKELRKYMKDDMITQMKKWRAAKSPAGLTGDGKLDDLVCKVQLLPDYMKEYRLTETDRTSSSELSKKSLETRSMDCVEIPDADEVVQRCTEKIKANTECPFMLAACISLVCGRRSIEILKTGEFSEGTDARGPYSCFFTGAAKKKVVCKDKCEIPLLVKYKYLKHSLRRVREKIPCENLTNQEINSKYSHKLGDAAKILTENMRVRFHDLRGLYGMISHRTFKNSCSINIWLTKTLLHEALDTSIFYSRFRIDKCSTNRGEWTF</sequence>
<evidence type="ECO:0000313" key="3">
    <source>
        <dbReference type="Proteomes" id="UP000002630"/>
    </source>
</evidence>
<feature type="domain" description="Telomere resolvase ResT/TelK catalytic" evidence="1">
    <location>
        <begin position="160"/>
        <end position="317"/>
    </location>
</feature>
<dbReference type="Proteomes" id="UP000002630">
    <property type="component" value="Linkage Group LG16"/>
</dbReference>
<dbReference type="EMBL" id="FN648730">
    <property type="protein sequence ID" value="CBN80467.1"/>
    <property type="molecule type" value="Genomic_DNA"/>
</dbReference>
<dbReference type="EMBL" id="FN649741">
    <property type="protein sequence ID" value="CBN80467.1"/>
    <property type="molecule type" value="Genomic_DNA"/>
</dbReference>
<proteinExistence type="predicted"/>
<dbReference type="AlphaFoldDB" id="D8LPJ5"/>
<dbReference type="InterPro" id="IPR038280">
    <property type="entry name" value="ResT/TelK_cat_sf"/>
</dbReference>
<reference evidence="2 3" key="1">
    <citation type="journal article" date="2010" name="Nature">
        <title>The Ectocarpus genome and the independent evolution of multicellularity in brown algae.</title>
        <authorList>
            <person name="Cock J.M."/>
            <person name="Sterck L."/>
            <person name="Rouze P."/>
            <person name="Scornet D."/>
            <person name="Allen A.E."/>
            <person name="Amoutzias G."/>
            <person name="Anthouard V."/>
            <person name="Artiguenave F."/>
            <person name="Aury J.M."/>
            <person name="Badger J.H."/>
            <person name="Beszteri B."/>
            <person name="Billiau K."/>
            <person name="Bonnet E."/>
            <person name="Bothwell J.H."/>
            <person name="Bowler C."/>
            <person name="Boyen C."/>
            <person name="Brownlee C."/>
            <person name="Carrano C.J."/>
            <person name="Charrier B."/>
            <person name="Cho G.Y."/>
            <person name="Coelho S.M."/>
            <person name="Collen J."/>
            <person name="Corre E."/>
            <person name="Da Silva C."/>
            <person name="Delage L."/>
            <person name="Delaroque N."/>
            <person name="Dittami S.M."/>
            <person name="Doulbeau S."/>
            <person name="Elias M."/>
            <person name="Farnham G."/>
            <person name="Gachon C.M."/>
            <person name="Gschloessl B."/>
            <person name="Heesch S."/>
            <person name="Jabbari K."/>
            <person name="Jubin C."/>
            <person name="Kawai H."/>
            <person name="Kimura K."/>
            <person name="Kloareg B."/>
            <person name="Kupper F.C."/>
            <person name="Lang D."/>
            <person name="Le Bail A."/>
            <person name="Leblanc C."/>
            <person name="Lerouge P."/>
            <person name="Lohr M."/>
            <person name="Lopez P.J."/>
            <person name="Martens C."/>
            <person name="Maumus F."/>
            <person name="Michel G."/>
            <person name="Miranda-Saavedra D."/>
            <person name="Morales J."/>
            <person name="Moreau H."/>
            <person name="Motomura T."/>
            <person name="Nagasato C."/>
            <person name="Napoli C.A."/>
            <person name="Nelson D.R."/>
            <person name="Nyvall-Collen P."/>
            <person name="Peters A.F."/>
            <person name="Pommier C."/>
            <person name="Potin P."/>
            <person name="Poulain J."/>
            <person name="Quesneville H."/>
            <person name="Read B."/>
            <person name="Rensing S.A."/>
            <person name="Ritter A."/>
            <person name="Rousvoal S."/>
            <person name="Samanta M."/>
            <person name="Samson G."/>
            <person name="Schroeder D.C."/>
            <person name="Segurens B."/>
            <person name="Strittmatter M."/>
            <person name="Tonon T."/>
            <person name="Tregear J.W."/>
            <person name="Valentin K."/>
            <person name="von Dassow P."/>
            <person name="Yamagishi T."/>
            <person name="Van de Peer Y."/>
            <person name="Wincker P."/>
        </authorList>
    </citation>
    <scope>NUCLEOTIDE SEQUENCE [LARGE SCALE GENOMIC DNA]</scope>
    <source>
        <strain evidence="3">Ec32 / CCAP1310/4</strain>
    </source>
</reference>